<dbReference type="OrthoDB" id="5425539at2759"/>
<gene>
    <name evidence="2" type="ORF">EPUL_002869</name>
</gene>
<name>A0A2S4PQU5_9PEZI</name>
<feature type="signal peptide" evidence="1">
    <location>
        <begin position="1"/>
        <end position="22"/>
    </location>
</feature>
<comment type="caution">
    <text evidence="2">The sequence shown here is derived from an EMBL/GenBank/DDBJ whole genome shotgun (WGS) entry which is preliminary data.</text>
</comment>
<keyword evidence="1" id="KW-0732">Signal</keyword>
<evidence type="ECO:0000313" key="2">
    <source>
        <dbReference type="EMBL" id="POS84399.1"/>
    </source>
</evidence>
<reference evidence="2 3" key="1">
    <citation type="submission" date="2017-10" db="EMBL/GenBank/DDBJ databases">
        <title>Development of genomic resources for the powdery mildew, Erysiphe pulchra.</title>
        <authorList>
            <person name="Wadl P.A."/>
            <person name="Mack B.M."/>
            <person name="Moore G."/>
            <person name="Beltz S.B."/>
        </authorList>
    </citation>
    <scope>NUCLEOTIDE SEQUENCE [LARGE SCALE GENOMIC DNA]</scope>
    <source>
        <strain evidence="2">Cflorida</strain>
    </source>
</reference>
<feature type="chain" id="PRO_5015460417" evidence="1">
    <location>
        <begin position="23"/>
        <end position="1009"/>
    </location>
</feature>
<organism evidence="2 3">
    <name type="scientific">Erysiphe pulchra</name>
    <dbReference type="NCBI Taxonomy" id="225359"/>
    <lineage>
        <taxon>Eukaryota</taxon>
        <taxon>Fungi</taxon>
        <taxon>Dikarya</taxon>
        <taxon>Ascomycota</taxon>
        <taxon>Pezizomycotina</taxon>
        <taxon>Leotiomycetes</taxon>
        <taxon>Erysiphales</taxon>
        <taxon>Erysiphaceae</taxon>
        <taxon>Erysiphe</taxon>
    </lineage>
</organism>
<proteinExistence type="predicted"/>
<keyword evidence="3" id="KW-1185">Reference proteome</keyword>
<sequence>MTQFIDLCIILALFLFLAPTSPTAPERILPEQTLPEQTSPSENGYDCGKFFFTDQMIAVAIQEAFSEEGRKLVMPYIGRLYSHTMSLYTWPLKYSRVNRNTKKPTIKIWIGSVYQVVFTEYGEAIDMIVRIANNDFAKCWRIENSQPVAQPYELEQSNGYQCGQRFIPTEDLTYSRDIAMTFIGKEKEFPATYIGHLYNPDAGFLIWPIYRGRAFYRYANGPRGPYYLVMNSIGQIQDVIVKTEKQNSYVRCIRSRNDLSPPYVDAESSTAAQTVISGFMCKDVFFSDDDLNIARNLALKSRSNFYPKMYNGPPFYFPCYLWPVRSFSLPYGPGNAPLYRLVLTLDYQIVVSKDDKHDYRCGDQEFKNHELLATAKVACQRKKDYDNVYPQSYKGYVFEVGGPYMIYPLIKGKMFTHVAGRNFVHLPHAHHHRDGDVAVVSMPDEFETVLAIFKSSNAQLTLGYVHARLLEKETSMQAPIEQLKALNIAKGRQAYHDKIDPSTCHGCWKKLCILELGHCKVECKEFAGTNEGRDWRKSYWGSKVVKRYKERKKERDVISDEKKREGQAKVAKTWRYTARVDSSENEASFFPYIQSCTPEQTLPSGNGYDCGKYFFTDEMIMIAIQEAFSDAGRELVNPYLGPLHDQTMNLYTWPLKYDRVNGGKRIKQPSIAIWIASVYQVVFTEYGEAVDVIVRIANSDFAKCWRIENFQPIAQMYELEQSTGYQCGQKFIPNEDISYSRDIAITFIGKGRQFPVAYTGHLYNPDAGFLIWPIYRGREFYRYGIGPKGPYYIVIDIEGRVQDVIVKTEKQNSYVRCIRSRNDLSPPYVDAESSTIVGSSTAAQNVISGFTCEHTFFSNNDLVIAKNIALKSRSNLWPKLYNGPPFGSPCYLWPLRAFSTPYGPGKAPSYRLVLSLEYEIMCVVMEAPKKLIACERKTITSRVSNNDEYDYRCGFRIFTKNELLATAKIACERKKQYMSVFPRLYEEHVFDVEGPYQIYPLKKDKMHKR</sequence>
<accession>A0A2S4PQU5</accession>
<feature type="non-terminal residue" evidence="2">
    <location>
        <position position="1009"/>
    </location>
</feature>
<evidence type="ECO:0000256" key="1">
    <source>
        <dbReference type="SAM" id="SignalP"/>
    </source>
</evidence>
<evidence type="ECO:0000313" key="3">
    <source>
        <dbReference type="Proteomes" id="UP000237438"/>
    </source>
</evidence>
<dbReference type="Proteomes" id="UP000237438">
    <property type="component" value="Unassembled WGS sequence"/>
</dbReference>
<dbReference type="AlphaFoldDB" id="A0A2S4PQU5"/>
<protein>
    <submittedName>
        <fullName evidence="2">Uncharacterized protein</fullName>
    </submittedName>
</protein>
<dbReference type="Gene3D" id="3.10.450.30">
    <property type="entry name" value="Microbial ribonucleases"/>
    <property type="match status" value="1"/>
</dbReference>
<dbReference type="EMBL" id="PEDP01001035">
    <property type="protein sequence ID" value="POS84399.1"/>
    <property type="molecule type" value="Genomic_DNA"/>
</dbReference>